<feature type="compositionally biased region" description="Pro residues" evidence="2">
    <location>
        <begin position="196"/>
        <end position="206"/>
    </location>
</feature>
<protein>
    <submittedName>
        <fullName evidence="3">Uncharacterized protein</fullName>
    </submittedName>
</protein>
<evidence type="ECO:0000313" key="3">
    <source>
        <dbReference type="EMBL" id="KAJ3565958.1"/>
    </source>
</evidence>
<feature type="coiled-coil region" evidence="1">
    <location>
        <begin position="109"/>
        <end position="140"/>
    </location>
</feature>
<gene>
    <name evidence="3" type="ORF">NP233_g7308</name>
</gene>
<organism evidence="3 4">
    <name type="scientific">Leucocoprinus birnbaumii</name>
    <dbReference type="NCBI Taxonomy" id="56174"/>
    <lineage>
        <taxon>Eukaryota</taxon>
        <taxon>Fungi</taxon>
        <taxon>Dikarya</taxon>
        <taxon>Basidiomycota</taxon>
        <taxon>Agaricomycotina</taxon>
        <taxon>Agaricomycetes</taxon>
        <taxon>Agaricomycetidae</taxon>
        <taxon>Agaricales</taxon>
        <taxon>Agaricineae</taxon>
        <taxon>Agaricaceae</taxon>
        <taxon>Leucocoprinus</taxon>
    </lineage>
</organism>
<keyword evidence="1" id="KW-0175">Coiled coil</keyword>
<evidence type="ECO:0000256" key="1">
    <source>
        <dbReference type="SAM" id="Coils"/>
    </source>
</evidence>
<evidence type="ECO:0000256" key="2">
    <source>
        <dbReference type="SAM" id="MobiDB-lite"/>
    </source>
</evidence>
<dbReference type="EMBL" id="JANIEX010000524">
    <property type="protein sequence ID" value="KAJ3565958.1"/>
    <property type="molecule type" value="Genomic_DNA"/>
</dbReference>
<feature type="region of interest" description="Disordered" evidence="2">
    <location>
        <begin position="189"/>
        <end position="220"/>
    </location>
</feature>
<accession>A0AAD5VSS1</accession>
<keyword evidence="4" id="KW-1185">Reference proteome</keyword>
<reference evidence="3" key="1">
    <citation type="submission" date="2022-07" db="EMBL/GenBank/DDBJ databases">
        <title>Genome Sequence of Leucocoprinus birnbaumii.</title>
        <authorList>
            <person name="Buettner E."/>
        </authorList>
    </citation>
    <scope>NUCLEOTIDE SEQUENCE</scope>
    <source>
        <strain evidence="3">VT141</strain>
    </source>
</reference>
<evidence type="ECO:0000313" key="4">
    <source>
        <dbReference type="Proteomes" id="UP001213000"/>
    </source>
</evidence>
<sequence length="220" mass="23851">MIAYSPSLQTSGSGSQYFPEQNRSTLFCSSLMGFFTNSQTFKITSPADNTSGRDGDRLFEEARLAIYSAARHQCDAAKPSVCQVSSTYQSNTHLTHKRSDFAGFSGNVTGTSVEERNQLEEQLEEIRRKLAERKARKKQMMTLTGDRSSGETKIPVLSQGCPATYHEQADGVSTPVAEALPFTLIPGRGATCNLAPAPPDSEPPPYDSLESGSSDPVNTE</sequence>
<dbReference type="AlphaFoldDB" id="A0AAD5VSS1"/>
<dbReference type="Proteomes" id="UP001213000">
    <property type="component" value="Unassembled WGS sequence"/>
</dbReference>
<comment type="caution">
    <text evidence="3">The sequence shown here is derived from an EMBL/GenBank/DDBJ whole genome shotgun (WGS) entry which is preliminary data.</text>
</comment>
<proteinExistence type="predicted"/>
<name>A0AAD5VSS1_9AGAR</name>
<feature type="compositionally biased region" description="Polar residues" evidence="2">
    <location>
        <begin position="211"/>
        <end position="220"/>
    </location>
</feature>